<dbReference type="Pfam" id="PF07992">
    <property type="entry name" value="Pyr_redox_2"/>
    <property type="match status" value="1"/>
</dbReference>
<protein>
    <recommendedName>
        <fullName evidence="3 14">Dihydrolipoyl dehydrogenase</fullName>
        <ecNumber evidence="2 14">1.8.1.4</ecNumber>
    </recommendedName>
</protein>
<name>A0A2P9AK10_9HYPH</name>
<dbReference type="GO" id="GO:0004148">
    <property type="term" value="F:dihydrolipoyl dehydrogenase (NADH) activity"/>
    <property type="evidence" value="ECO:0007669"/>
    <property type="project" value="UniProtKB-EC"/>
</dbReference>
<dbReference type="PROSITE" id="PS00076">
    <property type="entry name" value="PYRIDINE_REDOX_1"/>
    <property type="match status" value="1"/>
</dbReference>
<feature type="active site" description="Proton acceptor" evidence="11">
    <location>
        <position position="463"/>
    </location>
</feature>
<dbReference type="PIRSF" id="PIRSF000350">
    <property type="entry name" value="Mercury_reductase_MerA"/>
    <property type="match status" value="1"/>
</dbReference>
<dbReference type="InterPro" id="IPR001100">
    <property type="entry name" value="Pyr_nuc-diS_OxRdtase"/>
</dbReference>
<evidence type="ECO:0000256" key="9">
    <source>
        <dbReference type="ARBA" id="ARBA00023284"/>
    </source>
</evidence>
<dbReference type="PANTHER" id="PTHR22912:SF160">
    <property type="entry name" value="DIHYDROLIPOYL DEHYDROGENASE"/>
    <property type="match status" value="1"/>
</dbReference>
<evidence type="ECO:0000256" key="14">
    <source>
        <dbReference type="RuleBase" id="RU003692"/>
    </source>
</evidence>
<feature type="binding site" evidence="12">
    <location>
        <position position="225"/>
    </location>
    <ligand>
        <name>NAD(+)</name>
        <dbReference type="ChEBI" id="CHEBI:57540"/>
    </ligand>
</feature>
<keyword evidence="9 14" id="KW-0676">Redox-active center</keyword>
<feature type="binding site" evidence="12">
    <location>
        <position position="291"/>
    </location>
    <ligand>
        <name>NAD(+)</name>
        <dbReference type="ChEBI" id="CHEBI:57540"/>
    </ligand>
</feature>
<dbReference type="InterPro" id="IPR036188">
    <property type="entry name" value="FAD/NAD-bd_sf"/>
</dbReference>
<keyword evidence="5 12" id="KW-0274">FAD</keyword>
<dbReference type="PRINTS" id="PR00368">
    <property type="entry name" value="FADPNR"/>
</dbReference>
<evidence type="ECO:0000259" key="15">
    <source>
        <dbReference type="Pfam" id="PF02852"/>
    </source>
</evidence>
<keyword evidence="7 12" id="KW-0520">NAD</keyword>
<dbReference type="InterPro" id="IPR023753">
    <property type="entry name" value="FAD/NAD-binding_dom"/>
</dbReference>
<gene>
    <name evidence="17" type="primary">lpd</name>
    <name evidence="17" type="ORF">BQ8482_20101</name>
</gene>
<keyword evidence="12" id="KW-0547">Nucleotide-binding</keyword>
<dbReference type="SUPFAM" id="SSF51905">
    <property type="entry name" value="FAD/NAD(P)-binding domain"/>
    <property type="match status" value="1"/>
</dbReference>
<evidence type="ECO:0000256" key="3">
    <source>
        <dbReference type="ARBA" id="ARBA00016961"/>
    </source>
</evidence>
<evidence type="ECO:0000256" key="4">
    <source>
        <dbReference type="ARBA" id="ARBA00022630"/>
    </source>
</evidence>
<dbReference type="PANTHER" id="PTHR22912">
    <property type="entry name" value="DISULFIDE OXIDOREDUCTASE"/>
    <property type="match status" value="1"/>
</dbReference>
<feature type="binding site" evidence="12">
    <location>
        <begin position="202"/>
        <end position="209"/>
    </location>
    <ligand>
        <name>NAD(+)</name>
        <dbReference type="ChEBI" id="CHEBI:57540"/>
    </ligand>
</feature>
<feature type="disulfide bond" description="Redox-active" evidence="13">
    <location>
        <begin position="62"/>
        <end position="67"/>
    </location>
</feature>
<evidence type="ECO:0000313" key="17">
    <source>
        <dbReference type="EMBL" id="SJM31486.1"/>
    </source>
</evidence>
<dbReference type="EMBL" id="FUIG01000026">
    <property type="protein sequence ID" value="SJM31486.1"/>
    <property type="molecule type" value="Genomic_DNA"/>
</dbReference>
<dbReference type="NCBIfam" id="TIGR01350">
    <property type="entry name" value="lipoamide_DH"/>
    <property type="match status" value="1"/>
</dbReference>
<evidence type="ECO:0000256" key="13">
    <source>
        <dbReference type="PIRSR" id="PIRSR000350-4"/>
    </source>
</evidence>
<organism evidence="17 18">
    <name type="scientific">Mesorhizobium delmotii</name>
    <dbReference type="NCBI Taxonomy" id="1631247"/>
    <lineage>
        <taxon>Bacteria</taxon>
        <taxon>Pseudomonadati</taxon>
        <taxon>Pseudomonadota</taxon>
        <taxon>Alphaproteobacteria</taxon>
        <taxon>Hyphomicrobiales</taxon>
        <taxon>Phyllobacteriaceae</taxon>
        <taxon>Mesorhizobium</taxon>
    </lineage>
</organism>
<dbReference type="FunFam" id="3.30.390.30:FF:000001">
    <property type="entry name" value="Dihydrolipoyl dehydrogenase"/>
    <property type="match status" value="1"/>
</dbReference>
<keyword evidence="4 14" id="KW-0285">Flavoprotein</keyword>
<evidence type="ECO:0000313" key="18">
    <source>
        <dbReference type="Proteomes" id="UP000245698"/>
    </source>
</evidence>
<feature type="binding site" evidence="12">
    <location>
        <begin position="166"/>
        <end position="168"/>
    </location>
    <ligand>
        <name>FAD</name>
        <dbReference type="ChEBI" id="CHEBI:57692"/>
    </ligand>
</feature>
<evidence type="ECO:0000259" key="16">
    <source>
        <dbReference type="Pfam" id="PF07992"/>
    </source>
</evidence>
<dbReference type="SUPFAM" id="SSF55424">
    <property type="entry name" value="FAD/NAD-linked reductases, dimerisation (C-terminal) domain"/>
    <property type="match status" value="1"/>
</dbReference>
<feature type="binding site" evidence="12">
    <location>
        <position position="331"/>
    </location>
    <ligand>
        <name>FAD</name>
        <dbReference type="ChEBI" id="CHEBI:57692"/>
    </ligand>
</feature>
<evidence type="ECO:0000256" key="5">
    <source>
        <dbReference type="ARBA" id="ARBA00022827"/>
    </source>
</evidence>
<dbReference type="GO" id="GO:0006103">
    <property type="term" value="P:2-oxoglutarate metabolic process"/>
    <property type="evidence" value="ECO:0007669"/>
    <property type="project" value="TreeGrafter"/>
</dbReference>
<comment type="similarity">
    <text evidence="1 14">Belongs to the class-I pyridine nucleotide-disulfide oxidoreductase family.</text>
</comment>
<keyword evidence="18" id="KW-1185">Reference proteome</keyword>
<evidence type="ECO:0000256" key="8">
    <source>
        <dbReference type="ARBA" id="ARBA00023157"/>
    </source>
</evidence>
<feature type="binding site" evidence="12">
    <location>
        <position position="71"/>
    </location>
    <ligand>
        <name>FAD</name>
        <dbReference type="ChEBI" id="CHEBI:57692"/>
    </ligand>
</feature>
<dbReference type="Pfam" id="PF02852">
    <property type="entry name" value="Pyr_redox_dim"/>
    <property type="match status" value="1"/>
</dbReference>
<feature type="domain" description="FAD/NAD(P)-binding" evidence="16">
    <location>
        <begin position="26"/>
        <end position="346"/>
    </location>
</feature>
<evidence type="ECO:0000256" key="6">
    <source>
        <dbReference type="ARBA" id="ARBA00023002"/>
    </source>
</evidence>
<comment type="miscellaneous">
    <text evidence="14">The active site is a redox-active disulfide bond.</text>
</comment>
<evidence type="ECO:0000256" key="10">
    <source>
        <dbReference type="ARBA" id="ARBA00049187"/>
    </source>
</evidence>
<dbReference type="InterPro" id="IPR006258">
    <property type="entry name" value="Lipoamide_DH"/>
</dbReference>
<comment type="catalytic activity">
    <reaction evidence="10 14">
        <text>N(6)-[(R)-dihydrolipoyl]-L-lysyl-[protein] + NAD(+) = N(6)-[(R)-lipoyl]-L-lysyl-[protein] + NADH + H(+)</text>
        <dbReference type="Rhea" id="RHEA:15045"/>
        <dbReference type="Rhea" id="RHEA-COMP:10474"/>
        <dbReference type="Rhea" id="RHEA-COMP:10475"/>
        <dbReference type="ChEBI" id="CHEBI:15378"/>
        <dbReference type="ChEBI" id="CHEBI:57540"/>
        <dbReference type="ChEBI" id="CHEBI:57945"/>
        <dbReference type="ChEBI" id="CHEBI:83099"/>
        <dbReference type="ChEBI" id="CHEBI:83100"/>
        <dbReference type="EC" id="1.8.1.4"/>
    </reaction>
</comment>
<dbReference type="InterPro" id="IPR050151">
    <property type="entry name" value="Class-I_Pyr_Nuc-Dis_Oxidored"/>
</dbReference>
<reference evidence="18" key="1">
    <citation type="submission" date="2016-12" db="EMBL/GenBank/DDBJ databases">
        <authorList>
            <person name="Brunel B."/>
        </authorList>
    </citation>
    <scope>NUCLEOTIDE SEQUENCE [LARGE SCALE GENOMIC DNA]</scope>
</reference>
<comment type="cofactor">
    <cofactor evidence="12 14">
        <name>FAD</name>
        <dbReference type="ChEBI" id="CHEBI:57692"/>
    </cofactor>
    <text evidence="12 14">Binds 1 FAD per subunit.</text>
</comment>
<feature type="domain" description="Pyridine nucleotide-disulphide oxidoreductase dimerisation" evidence="15">
    <location>
        <begin position="365"/>
        <end position="474"/>
    </location>
</feature>
<dbReference type="Gene3D" id="3.30.390.30">
    <property type="match status" value="1"/>
</dbReference>
<dbReference type="EC" id="1.8.1.4" evidence="2 14"/>
<sequence>MAAKRPDEGAFLRQKEHIDMKEISCKLLVIGAGPGGYVCAIRAGQLGIDTVIVEFGKPGGTCLNVGCIPSKALIHAAEEFEKASHMAGGKSPLGISVATPSIDLETTVAWKDGIVSRLNSGVAGLLKRAGVKTVHGWAKFRDGKTVEVETETGTQVVRAETVVIATGSASVELPSLPFGGPVISSTEALGLSEVPERLAVVGGGYIGLELGIAFAKMGARVTVVEALPRVLAQYDAELTRPVVKRLTELGIEVLVNAKAKGLSTKRDALLIETATGKNGKIAADRILVTVGRKPVIEDWGLEQIDLDMAGKFIRIDDQCRTSMRGIFAIGDVTGEPMLAHRAMAQGEMVAEIVAGHKRSWDKRCIPAICFTDPELVTAGLSPEEAKGLGGEIKVGLFPFAANGRAMTKMGEDGFVRVVARADNHLVLGIQAVGQGVSELSAAFGLALEMGARLEDIAGTIHAHPTQGEGFQEAALKALGHALHV</sequence>
<evidence type="ECO:0000256" key="7">
    <source>
        <dbReference type="ARBA" id="ARBA00023027"/>
    </source>
</evidence>
<dbReference type="GO" id="GO:0050660">
    <property type="term" value="F:flavin adenine dinucleotide binding"/>
    <property type="evidence" value="ECO:0007669"/>
    <property type="project" value="InterPro"/>
</dbReference>
<dbReference type="InterPro" id="IPR012999">
    <property type="entry name" value="Pyr_OxRdtase_I_AS"/>
</dbReference>
<evidence type="ECO:0000256" key="1">
    <source>
        <dbReference type="ARBA" id="ARBA00007532"/>
    </source>
</evidence>
<feature type="binding site" evidence="12">
    <location>
        <begin position="337"/>
        <end position="340"/>
    </location>
    <ligand>
        <name>FAD</name>
        <dbReference type="ChEBI" id="CHEBI:57692"/>
    </ligand>
</feature>
<evidence type="ECO:0000256" key="12">
    <source>
        <dbReference type="PIRSR" id="PIRSR000350-3"/>
    </source>
</evidence>
<dbReference type="Gene3D" id="3.50.50.60">
    <property type="entry name" value="FAD/NAD(P)-binding domain"/>
    <property type="match status" value="2"/>
</dbReference>
<dbReference type="PRINTS" id="PR00411">
    <property type="entry name" value="PNDRDTASEI"/>
</dbReference>
<keyword evidence="6 14" id="KW-0560">Oxidoreductase</keyword>
<dbReference type="InterPro" id="IPR004099">
    <property type="entry name" value="Pyr_nucl-diS_OxRdtase_dimer"/>
</dbReference>
<dbReference type="AlphaFoldDB" id="A0A2P9AK10"/>
<proteinExistence type="inferred from homology"/>
<dbReference type="Proteomes" id="UP000245698">
    <property type="component" value="Unassembled WGS sequence"/>
</dbReference>
<dbReference type="InterPro" id="IPR016156">
    <property type="entry name" value="FAD/NAD-linked_Rdtase_dimer_sf"/>
</dbReference>
<evidence type="ECO:0000256" key="2">
    <source>
        <dbReference type="ARBA" id="ARBA00012608"/>
    </source>
</evidence>
<accession>A0A2P9AK10</accession>
<keyword evidence="8" id="KW-1015">Disulfide bond</keyword>
<evidence type="ECO:0000256" key="11">
    <source>
        <dbReference type="PIRSR" id="PIRSR000350-2"/>
    </source>
</evidence>